<evidence type="ECO:0000259" key="2">
    <source>
        <dbReference type="PROSITE" id="PS50011"/>
    </source>
</evidence>
<dbReference type="SUPFAM" id="SSF56112">
    <property type="entry name" value="Protein kinase-like (PK-like)"/>
    <property type="match status" value="1"/>
</dbReference>
<dbReference type="InterPro" id="IPR000719">
    <property type="entry name" value="Prot_kinase_dom"/>
</dbReference>
<keyword evidence="1" id="KW-0067">ATP-binding</keyword>
<organism evidence="3 4">
    <name type="scientific">Stylonychia lemnae</name>
    <name type="common">Ciliate</name>
    <dbReference type="NCBI Taxonomy" id="5949"/>
    <lineage>
        <taxon>Eukaryota</taxon>
        <taxon>Sar</taxon>
        <taxon>Alveolata</taxon>
        <taxon>Ciliophora</taxon>
        <taxon>Intramacronucleata</taxon>
        <taxon>Spirotrichea</taxon>
        <taxon>Stichotrichia</taxon>
        <taxon>Sporadotrichida</taxon>
        <taxon>Oxytrichidae</taxon>
        <taxon>Stylonychinae</taxon>
        <taxon>Stylonychia</taxon>
    </lineage>
</organism>
<proteinExistence type="predicted"/>
<dbReference type="Gene3D" id="3.30.200.20">
    <property type="entry name" value="Phosphorylase Kinase, domain 1"/>
    <property type="match status" value="1"/>
</dbReference>
<dbReference type="PROSITE" id="PS50011">
    <property type="entry name" value="PROTEIN_KINASE_DOM"/>
    <property type="match status" value="1"/>
</dbReference>
<dbReference type="InterPro" id="IPR017441">
    <property type="entry name" value="Protein_kinase_ATP_BS"/>
</dbReference>
<feature type="domain" description="Protein kinase" evidence="2">
    <location>
        <begin position="55"/>
        <end position="120"/>
    </location>
</feature>
<dbReference type="GO" id="GO:0005524">
    <property type="term" value="F:ATP binding"/>
    <property type="evidence" value="ECO:0007669"/>
    <property type="project" value="UniProtKB-UniRule"/>
</dbReference>
<dbReference type="PROSITE" id="PS00107">
    <property type="entry name" value="PROTEIN_KINASE_ATP"/>
    <property type="match status" value="1"/>
</dbReference>
<keyword evidence="4" id="KW-1185">Reference proteome</keyword>
<dbReference type="InParanoid" id="A0A078AN08"/>
<keyword evidence="1" id="KW-0547">Nucleotide-binding</keyword>
<sequence>MGSILSSCCMRNNNQAAPLFHNEHGRLLPGDQISRMITSKDFRGFKKVEDINKHYTFFNTLGQGSFGKVMKAEHMKASADVAVKIIEKSKVREHKILEELMQNELKVLEETVSIRLTLIQ</sequence>
<dbReference type="Proteomes" id="UP000039865">
    <property type="component" value="Unassembled WGS sequence"/>
</dbReference>
<gene>
    <name evidence="3" type="primary">Contig7977.g8517</name>
    <name evidence="3" type="ORF">STYLEM_11308</name>
</gene>
<dbReference type="GO" id="GO:0004672">
    <property type="term" value="F:protein kinase activity"/>
    <property type="evidence" value="ECO:0007669"/>
    <property type="project" value="InterPro"/>
</dbReference>
<evidence type="ECO:0000256" key="1">
    <source>
        <dbReference type="PROSITE-ProRule" id="PRU10141"/>
    </source>
</evidence>
<feature type="binding site" evidence="1">
    <location>
        <position position="84"/>
    </location>
    <ligand>
        <name>ATP</name>
        <dbReference type="ChEBI" id="CHEBI:30616"/>
    </ligand>
</feature>
<dbReference type="OrthoDB" id="193931at2759"/>
<reference evidence="3 4" key="1">
    <citation type="submission" date="2014-06" db="EMBL/GenBank/DDBJ databases">
        <authorList>
            <person name="Swart Estienne"/>
        </authorList>
    </citation>
    <scope>NUCLEOTIDE SEQUENCE [LARGE SCALE GENOMIC DNA]</scope>
    <source>
        <strain evidence="3 4">130c</strain>
    </source>
</reference>
<dbReference type="AlphaFoldDB" id="A0A078AN08"/>
<evidence type="ECO:0000313" key="3">
    <source>
        <dbReference type="EMBL" id="CDW82278.1"/>
    </source>
</evidence>
<name>A0A078AN08_STYLE</name>
<dbReference type="EMBL" id="CCKQ01010754">
    <property type="protein sequence ID" value="CDW82278.1"/>
    <property type="molecule type" value="Genomic_DNA"/>
</dbReference>
<evidence type="ECO:0000313" key="4">
    <source>
        <dbReference type="Proteomes" id="UP000039865"/>
    </source>
</evidence>
<protein>
    <submittedName>
        <fullName evidence="3">Cam snf1 family</fullName>
    </submittedName>
</protein>
<accession>A0A078AN08</accession>
<dbReference type="Pfam" id="PF00069">
    <property type="entry name" value="Pkinase"/>
    <property type="match status" value="1"/>
</dbReference>
<dbReference type="InterPro" id="IPR011009">
    <property type="entry name" value="Kinase-like_dom_sf"/>
</dbReference>